<reference evidence="1 2" key="1">
    <citation type="journal article" date="2018" name="Sci. Rep.">
        <title>Characterisation of pathogen-specific regions and novel effector candidates in Fusarium oxysporum f. sp. cepae.</title>
        <authorList>
            <person name="Armitage A.D."/>
            <person name="Taylor A."/>
            <person name="Sobczyk M.K."/>
            <person name="Baxter L."/>
            <person name="Greenfield B.P."/>
            <person name="Bates H.J."/>
            <person name="Wilson F."/>
            <person name="Jackson A.C."/>
            <person name="Ott S."/>
            <person name="Harrison R.J."/>
            <person name="Clarkson J.P."/>
        </authorList>
    </citation>
    <scope>NUCLEOTIDE SEQUENCE [LARGE SCALE GENOMIC DNA]</scope>
    <source>
        <strain evidence="1 2">Fo_A13</strain>
    </source>
</reference>
<evidence type="ECO:0000313" key="1">
    <source>
        <dbReference type="EMBL" id="RKK85721.1"/>
    </source>
</evidence>
<accession>A0A420NZK6</accession>
<sequence>MCVWIMNTNHFLCGHSTLTRAFSMKTGCWFTCNVITAEVVGQGVHNWSKPCTSCISAGTYWKRGTRWYHRA</sequence>
<protein>
    <submittedName>
        <fullName evidence="1">Uncharacterized protein</fullName>
    </submittedName>
</protein>
<organism evidence="1 2">
    <name type="scientific">Fusarium oxysporum</name>
    <name type="common">Fusarium vascular wilt</name>
    <dbReference type="NCBI Taxonomy" id="5507"/>
    <lineage>
        <taxon>Eukaryota</taxon>
        <taxon>Fungi</taxon>
        <taxon>Dikarya</taxon>
        <taxon>Ascomycota</taxon>
        <taxon>Pezizomycotina</taxon>
        <taxon>Sordariomycetes</taxon>
        <taxon>Hypocreomycetidae</taxon>
        <taxon>Hypocreales</taxon>
        <taxon>Nectriaceae</taxon>
        <taxon>Fusarium</taxon>
        <taxon>Fusarium oxysporum species complex</taxon>
    </lineage>
</organism>
<dbReference type="Proteomes" id="UP000285084">
    <property type="component" value="Unassembled WGS sequence"/>
</dbReference>
<dbReference type="AlphaFoldDB" id="A0A420NZK6"/>
<name>A0A420NZK6_FUSOX</name>
<proteinExistence type="predicted"/>
<dbReference type="EMBL" id="MRCX01000006">
    <property type="protein sequence ID" value="RKK85721.1"/>
    <property type="molecule type" value="Genomic_DNA"/>
</dbReference>
<evidence type="ECO:0000313" key="2">
    <source>
        <dbReference type="Proteomes" id="UP000285084"/>
    </source>
</evidence>
<gene>
    <name evidence="1" type="ORF">BFJ69_g1331</name>
</gene>
<comment type="caution">
    <text evidence="1">The sequence shown here is derived from an EMBL/GenBank/DDBJ whole genome shotgun (WGS) entry which is preliminary data.</text>
</comment>